<dbReference type="STRING" id="1943.AQJ64_38370"/>
<dbReference type="InterPro" id="IPR054491">
    <property type="entry name" value="MGH1-like_GH"/>
</dbReference>
<dbReference type="SUPFAM" id="SSF48208">
    <property type="entry name" value="Six-hairpin glycosidases"/>
    <property type="match status" value="1"/>
</dbReference>
<dbReference type="GO" id="GO:0005975">
    <property type="term" value="P:carbohydrate metabolic process"/>
    <property type="evidence" value="ECO:0007669"/>
    <property type="project" value="InterPro"/>
</dbReference>
<dbReference type="EMBL" id="LMWW01000066">
    <property type="protein sequence ID" value="KUN76422.1"/>
    <property type="molecule type" value="Genomic_DNA"/>
</dbReference>
<proteinExistence type="predicted"/>
<dbReference type="InterPro" id="IPR012341">
    <property type="entry name" value="6hp_glycosidase-like_sf"/>
</dbReference>
<dbReference type="Proteomes" id="UP000052982">
    <property type="component" value="Unassembled WGS sequence"/>
</dbReference>
<dbReference type="InterPro" id="IPR008928">
    <property type="entry name" value="6-hairpin_glycosidase_sf"/>
</dbReference>
<feature type="domain" description="Mannosylglycerate hydrolase MGH1-like glycoside hydrolase" evidence="1">
    <location>
        <begin position="2"/>
        <end position="99"/>
    </location>
</feature>
<name>A0A101SLM1_9ACTN</name>
<dbReference type="Gene3D" id="1.50.10.10">
    <property type="match status" value="1"/>
</dbReference>
<evidence type="ECO:0000259" key="1">
    <source>
        <dbReference type="Pfam" id="PF22422"/>
    </source>
</evidence>
<comment type="caution">
    <text evidence="2">The sequence shown here is derived from an EMBL/GenBank/DDBJ whole genome shotgun (WGS) entry which is preliminary data.</text>
</comment>
<evidence type="ECO:0000313" key="2">
    <source>
        <dbReference type="EMBL" id="KUN76422.1"/>
    </source>
</evidence>
<gene>
    <name evidence="2" type="ORF">AQJ64_38370</name>
</gene>
<organism evidence="2 3">
    <name type="scientific">Streptomyces griseoruber</name>
    <dbReference type="NCBI Taxonomy" id="1943"/>
    <lineage>
        <taxon>Bacteria</taxon>
        <taxon>Bacillati</taxon>
        <taxon>Actinomycetota</taxon>
        <taxon>Actinomycetes</taxon>
        <taxon>Kitasatosporales</taxon>
        <taxon>Streptomycetaceae</taxon>
        <taxon>Streptomyces</taxon>
    </lineage>
</organism>
<protein>
    <recommendedName>
        <fullName evidence="1">Mannosylglycerate hydrolase MGH1-like glycoside hydrolase domain-containing protein</fullName>
    </recommendedName>
</protein>
<accession>A0A101SLM1</accession>
<dbReference type="AlphaFoldDB" id="A0A101SLM1"/>
<dbReference type="Pfam" id="PF22422">
    <property type="entry name" value="MGH1-like_GH"/>
    <property type="match status" value="1"/>
</dbReference>
<reference evidence="2 3" key="1">
    <citation type="submission" date="2015-10" db="EMBL/GenBank/DDBJ databases">
        <title>Draft genome sequence of Streptomyces griseoruber DSM 40281, type strain for the species Streptomyces griseoruber.</title>
        <authorList>
            <person name="Ruckert C."/>
            <person name="Winkler A."/>
            <person name="Kalinowski J."/>
            <person name="Kampfer P."/>
            <person name="Glaeser S."/>
        </authorList>
    </citation>
    <scope>NUCLEOTIDE SEQUENCE [LARGE SCALE GENOMIC DNA]</scope>
    <source>
        <strain evidence="2 3">DSM 40281</strain>
    </source>
</reference>
<keyword evidence="3" id="KW-1185">Reference proteome</keyword>
<sequence>MRRWTDFWPTARRAPDAELPHYQHGNDSGWDNATTFDPERVVVTADLAAFLVLQLRQLGELADESGRQEESRRWTRTAGDLQTALLDQLWDTDRCLARAEPTWTRTMPSRTSAVGGIVHMSLRPEPHGGRRATPGCRCAGRRTRLGPGWRPGAARSR</sequence>
<evidence type="ECO:0000313" key="3">
    <source>
        <dbReference type="Proteomes" id="UP000052982"/>
    </source>
</evidence>